<evidence type="ECO:0000313" key="2">
    <source>
        <dbReference type="EMBL" id="RRT53593.1"/>
    </source>
</evidence>
<evidence type="ECO:0000313" key="3">
    <source>
        <dbReference type="EMBL" id="RZR71857.1"/>
    </source>
</evidence>
<organism evidence="2 4">
    <name type="scientific">Ensete ventricosum</name>
    <name type="common">Abyssinian banana</name>
    <name type="synonym">Musa ensete</name>
    <dbReference type="NCBI Taxonomy" id="4639"/>
    <lineage>
        <taxon>Eukaryota</taxon>
        <taxon>Viridiplantae</taxon>
        <taxon>Streptophyta</taxon>
        <taxon>Embryophyta</taxon>
        <taxon>Tracheophyta</taxon>
        <taxon>Spermatophyta</taxon>
        <taxon>Magnoliopsida</taxon>
        <taxon>Liliopsida</taxon>
        <taxon>Zingiberales</taxon>
        <taxon>Musaceae</taxon>
        <taxon>Ensete</taxon>
    </lineage>
</organism>
<evidence type="ECO:0008006" key="5">
    <source>
        <dbReference type="Google" id="ProtNLM"/>
    </source>
</evidence>
<proteinExistence type="inferred from homology"/>
<reference evidence="2 4" key="1">
    <citation type="journal article" date="2014" name="Agronomy (Basel)">
        <title>A Draft Genome Sequence for Ensete ventricosum, the Drought-Tolerant Tree Against Hunger.</title>
        <authorList>
            <person name="Harrison J."/>
            <person name="Moore K.A."/>
            <person name="Paszkiewicz K."/>
            <person name="Jones T."/>
            <person name="Grant M."/>
            <person name="Ambacheew D."/>
            <person name="Muzemil S."/>
            <person name="Studholme D.J."/>
        </authorList>
    </citation>
    <scope>NUCLEOTIDE SEQUENCE [LARGE SCALE GENOMIC DNA]</scope>
</reference>
<dbReference type="EMBL" id="KV875596">
    <property type="protein sequence ID" value="RZR71857.1"/>
    <property type="molecule type" value="Genomic_DNA"/>
</dbReference>
<reference evidence="3" key="2">
    <citation type="journal article" date="2018" name="Data Brief">
        <title>Genome sequence data from 17 accessions of Ensete ventricosum, a staple food crop for millions in Ethiopia.</title>
        <authorList>
            <person name="Yemataw Z."/>
            <person name="Muzemil S."/>
            <person name="Ambachew D."/>
            <person name="Tripathi L."/>
            <person name="Tesfaye K."/>
            <person name="Chala A."/>
            <person name="Farbos A."/>
            <person name="O'Neill P."/>
            <person name="Moore K."/>
            <person name="Grant M."/>
            <person name="Studholme D.J."/>
        </authorList>
    </citation>
    <scope>NUCLEOTIDE SEQUENCE [LARGE SCALE GENOMIC DNA]</scope>
    <source>
        <tissue evidence="3">Leaf</tissue>
    </source>
</reference>
<sequence>MVGGERGLVENRQQSRSEGVLPIMESLLSRSWEESKKTWHIAGPAILGSVFQFSISFVTAAFAGHLGAVALAAVSVAQNVIEGFAYGALVIVHGECAGDALRPGCGCRANPHTRNLPAEIVGHHLGDGHCPNSTLRVHSADLEALATADRHLGSSRRILRLGDPTVVCLRCELPAAEVLPVSEEGLGDNRDCWRGARPSHPSELGFRGETWPRIGSSSRRRERFVVAYQSGSDGLSVLRLLSRVMDGVLSAGLPKPVCFRQAVARVGCDAMVGALLLQLFQELFGCF</sequence>
<name>A0A426YPE6_ENSVE</name>
<dbReference type="InterPro" id="IPR002528">
    <property type="entry name" value="MATE_fam"/>
</dbReference>
<evidence type="ECO:0000313" key="4">
    <source>
        <dbReference type="Proteomes" id="UP000287651"/>
    </source>
</evidence>
<dbReference type="AlphaFoldDB" id="A0A426YPE6"/>
<accession>A0A426YPE6</accession>
<dbReference type="GO" id="GO:0015297">
    <property type="term" value="F:antiporter activity"/>
    <property type="evidence" value="ECO:0007669"/>
    <property type="project" value="InterPro"/>
</dbReference>
<evidence type="ECO:0000256" key="1">
    <source>
        <dbReference type="ARBA" id="ARBA00010199"/>
    </source>
</evidence>
<reference evidence="2" key="3">
    <citation type="submission" date="2018-09" db="EMBL/GenBank/DDBJ databases">
        <authorList>
            <person name="Harrison J."/>
            <person name="Moore K.A."/>
            <person name="Paszkiewicz K."/>
            <person name="Jones T."/>
            <person name="Grant M."/>
            <person name="Ambacheew D."/>
            <person name="Muzemil S."/>
            <person name="Studholme D."/>
        </authorList>
    </citation>
    <scope>NUCLEOTIDE SEQUENCE</scope>
</reference>
<dbReference type="Proteomes" id="UP000287651">
    <property type="component" value="Unassembled WGS sequence"/>
</dbReference>
<dbReference type="GO" id="GO:0042910">
    <property type="term" value="F:xenobiotic transmembrane transporter activity"/>
    <property type="evidence" value="ECO:0007669"/>
    <property type="project" value="InterPro"/>
</dbReference>
<comment type="similarity">
    <text evidence="1">Belongs to the multi antimicrobial extrusion (MATE) (TC 2.A.66.1) family.</text>
</comment>
<dbReference type="Proteomes" id="UP000290560">
    <property type="component" value="Unassembled WGS sequence"/>
</dbReference>
<dbReference type="GO" id="GO:0016020">
    <property type="term" value="C:membrane"/>
    <property type="evidence" value="ECO:0007669"/>
    <property type="project" value="InterPro"/>
</dbReference>
<dbReference type="Pfam" id="PF01554">
    <property type="entry name" value="MatE"/>
    <property type="match status" value="1"/>
</dbReference>
<gene>
    <name evidence="2" type="ORF">B296_00042844</name>
    <name evidence="3" type="ORF">BHM03_00007941</name>
</gene>
<dbReference type="EMBL" id="AMZH03011060">
    <property type="protein sequence ID" value="RRT53593.1"/>
    <property type="molecule type" value="Genomic_DNA"/>
</dbReference>
<protein>
    <recommendedName>
        <fullName evidence="5">Protein DETOXIFICATION</fullName>
    </recommendedName>
</protein>